<dbReference type="EMBL" id="ML178833">
    <property type="protein sequence ID" value="TFK99576.1"/>
    <property type="molecule type" value="Genomic_DNA"/>
</dbReference>
<protein>
    <submittedName>
        <fullName evidence="1">Uncharacterized protein</fullName>
    </submittedName>
</protein>
<name>A0A5C3QDE7_9AGAR</name>
<dbReference type="AlphaFoldDB" id="A0A5C3QDE7"/>
<gene>
    <name evidence="1" type="ORF">BDV98DRAFT_594886</name>
</gene>
<organism evidence="1 2">
    <name type="scientific">Pterulicium gracile</name>
    <dbReference type="NCBI Taxonomy" id="1884261"/>
    <lineage>
        <taxon>Eukaryota</taxon>
        <taxon>Fungi</taxon>
        <taxon>Dikarya</taxon>
        <taxon>Basidiomycota</taxon>
        <taxon>Agaricomycotina</taxon>
        <taxon>Agaricomycetes</taxon>
        <taxon>Agaricomycetidae</taxon>
        <taxon>Agaricales</taxon>
        <taxon>Pleurotineae</taxon>
        <taxon>Pterulaceae</taxon>
        <taxon>Pterulicium</taxon>
    </lineage>
</organism>
<keyword evidence="2" id="KW-1185">Reference proteome</keyword>
<dbReference type="Proteomes" id="UP000305067">
    <property type="component" value="Unassembled WGS sequence"/>
</dbReference>
<proteinExistence type="predicted"/>
<evidence type="ECO:0000313" key="2">
    <source>
        <dbReference type="Proteomes" id="UP000305067"/>
    </source>
</evidence>
<sequence length="139" mass="14870">MRVSPLFTTLSLVVTSVYVYATTTILPSVASELTHATAETAAKVLSSPSIVAAIVAAHFGSRAYVEEVALRQSQWDAAHSKVQDALRMPDPCWFSGTVCDIDFHTCCFGQCMNLKPGEAWGGISALYLGAGVCSSDWHL</sequence>
<reference evidence="1 2" key="1">
    <citation type="journal article" date="2019" name="Nat. Ecol. Evol.">
        <title>Megaphylogeny resolves global patterns of mushroom evolution.</title>
        <authorList>
            <person name="Varga T."/>
            <person name="Krizsan K."/>
            <person name="Foldi C."/>
            <person name="Dima B."/>
            <person name="Sanchez-Garcia M."/>
            <person name="Sanchez-Ramirez S."/>
            <person name="Szollosi G.J."/>
            <person name="Szarkandi J.G."/>
            <person name="Papp V."/>
            <person name="Albert L."/>
            <person name="Andreopoulos W."/>
            <person name="Angelini C."/>
            <person name="Antonin V."/>
            <person name="Barry K.W."/>
            <person name="Bougher N.L."/>
            <person name="Buchanan P."/>
            <person name="Buyck B."/>
            <person name="Bense V."/>
            <person name="Catcheside P."/>
            <person name="Chovatia M."/>
            <person name="Cooper J."/>
            <person name="Damon W."/>
            <person name="Desjardin D."/>
            <person name="Finy P."/>
            <person name="Geml J."/>
            <person name="Haridas S."/>
            <person name="Hughes K."/>
            <person name="Justo A."/>
            <person name="Karasinski D."/>
            <person name="Kautmanova I."/>
            <person name="Kiss B."/>
            <person name="Kocsube S."/>
            <person name="Kotiranta H."/>
            <person name="LaButti K.M."/>
            <person name="Lechner B.E."/>
            <person name="Liimatainen K."/>
            <person name="Lipzen A."/>
            <person name="Lukacs Z."/>
            <person name="Mihaltcheva S."/>
            <person name="Morgado L.N."/>
            <person name="Niskanen T."/>
            <person name="Noordeloos M.E."/>
            <person name="Ohm R.A."/>
            <person name="Ortiz-Santana B."/>
            <person name="Ovrebo C."/>
            <person name="Racz N."/>
            <person name="Riley R."/>
            <person name="Savchenko A."/>
            <person name="Shiryaev A."/>
            <person name="Soop K."/>
            <person name="Spirin V."/>
            <person name="Szebenyi C."/>
            <person name="Tomsovsky M."/>
            <person name="Tulloss R.E."/>
            <person name="Uehling J."/>
            <person name="Grigoriev I.V."/>
            <person name="Vagvolgyi C."/>
            <person name="Papp T."/>
            <person name="Martin F.M."/>
            <person name="Miettinen O."/>
            <person name="Hibbett D.S."/>
            <person name="Nagy L.G."/>
        </authorList>
    </citation>
    <scope>NUCLEOTIDE SEQUENCE [LARGE SCALE GENOMIC DNA]</scope>
    <source>
        <strain evidence="1 2">CBS 309.79</strain>
    </source>
</reference>
<accession>A0A5C3QDE7</accession>
<evidence type="ECO:0000313" key="1">
    <source>
        <dbReference type="EMBL" id="TFK99576.1"/>
    </source>
</evidence>